<dbReference type="PANTHER" id="PTHR23500:SF44">
    <property type="entry name" value="SUGAR TRANSPORT PROTEIN 5"/>
    <property type="match status" value="1"/>
</dbReference>
<dbReference type="InterPro" id="IPR020846">
    <property type="entry name" value="MFS_dom"/>
</dbReference>
<evidence type="ECO:0000256" key="5">
    <source>
        <dbReference type="ARBA" id="ARBA00022989"/>
    </source>
</evidence>
<dbReference type="GO" id="GO:0015144">
    <property type="term" value="F:carbohydrate transmembrane transporter activity"/>
    <property type="evidence" value="ECO:0007669"/>
    <property type="project" value="InterPro"/>
</dbReference>
<keyword evidence="5 7" id="KW-1133">Transmembrane helix</keyword>
<name>A0A6P5Z8M1_DURZI</name>
<feature type="transmembrane region" description="Helical" evidence="7">
    <location>
        <begin position="93"/>
        <end position="112"/>
    </location>
</feature>
<evidence type="ECO:0000259" key="8">
    <source>
        <dbReference type="PROSITE" id="PS50850"/>
    </source>
</evidence>
<accession>A0A6P5Z8M1</accession>
<dbReference type="KEGG" id="dzi:111298652"/>
<organism evidence="9 10">
    <name type="scientific">Durio zibethinus</name>
    <name type="common">Durian</name>
    <dbReference type="NCBI Taxonomy" id="66656"/>
    <lineage>
        <taxon>Eukaryota</taxon>
        <taxon>Viridiplantae</taxon>
        <taxon>Streptophyta</taxon>
        <taxon>Embryophyta</taxon>
        <taxon>Tracheophyta</taxon>
        <taxon>Spermatophyta</taxon>
        <taxon>Magnoliopsida</taxon>
        <taxon>eudicotyledons</taxon>
        <taxon>Gunneridae</taxon>
        <taxon>Pentapetalae</taxon>
        <taxon>rosids</taxon>
        <taxon>malvids</taxon>
        <taxon>Malvales</taxon>
        <taxon>Malvaceae</taxon>
        <taxon>Helicteroideae</taxon>
        <taxon>Durio</taxon>
    </lineage>
</organism>
<evidence type="ECO:0000256" key="7">
    <source>
        <dbReference type="SAM" id="Phobius"/>
    </source>
</evidence>
<gene>
    <name evidence="10" type="primary">LOC111298652</name>
</gene>
<evidence type="ECO:0000256" key="3">
    <source>
        <dbReference type="ARBA" id="ARBA00022448"/>
    </source>
</evidence>
<dbReference type="GO" id="GO:0016020">
    <property type="term" value="C:membrane"/>
    <property type="evidence" value="ECO:0007669"/>
    <property type="project" value="UniProtKB-SubCell"/>
</dbReference>
<feature type="transmembrane region" description="Helical" evidence="7">
    <location>
        <begin position="61"/>
        <end position="81"/>
    </location>
</feature>
<dbReference type="InterPro" id="IPR036259">
    <property type="entry name" value="MFS_trans_sf"/>
</dbReference>
<dbReference type="OrthoDB" id="1001492at2759"/>
<dbReference type="PROSITE" id="PS50850">
    <property type="entry name" value="MFS"/>
    <property type="match status" value="1"/>
</dbReference>
<comment type="similarity">
    <text evidence="2">Belongs to the major facilitator superfamily. Sugar transporter (TC 2.A.1.1) family.</text>
</comment>
<evidence type="ECO:0000256" key="2">
    <source>
        <dbReference type="ARBA" id="ARBA00010992"/>
    </source>
</evidence>
<dbReference type="InterPro" id="IPR045262">
    <property type="entry name" value="STP/PLT_plant"/>
</dbReference>
<sequence length="141" mass="15972">MALAFLFAVETGTDGTAPFSRKAAILVLVLTCSITAAFAWSWGPLTWLIPSEILPMEVRPAGQGICIAFNFIVTFILSQTFSTVLCHFKYAVFLFYAAWVSIMTIFVGLFLPETKGIPLESMDQVWQKHWFWRRYVEGTDF</sequence>
<dbReference type="Pfam" id="PF00083">
    <property type="entry name" value="Sugar_tr"/>
    <property type="match status" value="1"/>
</dbReference>
<protein>
    <submittedName>
        <fullName evidence="10">Sugar transport protein 5-like</fullName>
    </submittedName>
</protein>
<keyword evidence="4 7" id="KW-0812">Transmembrane</keyword>
<evidence type="ECO:0000313" key="10">
    <source>
        <dbReference type="RefSeq" id="XP_022749114.1"/>
    </source>
</evidence>
<feature type="transmembrane region" description="Helical" evidence="7">
    <location>
        <begin position="23"/>
        <end position="49"/>
    </location>
</feature>
<dbReference type="SUPFAM" id="SSF103473">
    <property type="entry name" value="MFS general substrate transporter"/>
    <property type="match status" value="1"/>
</dbReference>
<dbReference type="RefSeq" id="XP_022749114.1">
    <property type="nucleotide sequence ID" value="XM_022893379.1"/>
</dbReference>
<dbReference type="GeneID" id="111298652"/>
<evidence type="ECO:0000313" key="9">
    <source>
        <dbReference type="Proteomes" id="UP000515121"/>
    </source>
</evidence>
<evidence type="ECO:0000256" key="6">
    <source>
        <dbReference type="ARBA" id="ARBA00023136"/>
    </source>
</evidence>
<reference evidence="10" key="1">
    <citation type="submission" date="2025-08" db="UniProtKB">
        <authorList>
            <consortium name="RefSeq"/>
        </authorList>
    </citation>
    <scope>IDENTIFICATION</scope>
    <source>
        <tissue evidence="10">Fruit stalk</tissue>
    </source>
</reference>
<keyword evidence="9" id="KW-1185">Reference proteome</keyword>
<evidence type="ECO:0000256" key="1">
    <source>
        <dbReference type="ARBA" id="ARBA00004141"/>
    </source>
</evidence>
<dbReference type="AlphaFoldDB" id="A0A6P5Z8M1"/>
<keyword evidence="6 7" id="KW-0472">Membrane</keyword>
<comment type="subcellular location">
    <subcellularLocation>
        <location evidence="1">Membrane</location>
        <topology evidence="1">Multi-pass membrane protein</topology>
    </subcellularLocation>
</comment>
<dbReference type="InterPro" id="IPR005828">
    <property type="entry name" value="MFS_sugar_transport-like"/>
</dbReference>
<proteinExistence type="inferred from homology"/>
<evidence type="ECO:0000256" key="4">
    <source>
        <dbReference type="ARBA" id="ARBA00022692"/>
    </source>
</evidence>
<dbReference type="PANTHER" id="PTHR23500">
    <property type="entry name" value="SOLUTE CARRIER FAMILY 2, FACILITATED GLUCOSE TRANSPORTER"/>
    <property type="match status" value="1"/>
</dbReference>
<dbReference type="Proteomes" id="UP000515121">
    <property type="component" value="Unplaced"/>
</dbReference>
<keyword evidence="3" id="KW-0813">Transport</keyword>
<feature type="domain" description="Major facilitator superfamily (MFS) profile" evidence="8">
    <location>
        <begin position="1"/>
        <end position="115"/>
    </location>
</feature>
<dbReference type="Gene3D" id="1.20.1250.20">
    <property type="entry name" value="MFS general substrate transporter like domains"/>
    <property type="match status" value="1"/>
</dbReference>